<dbReference type="EMBL" id="CAJPIJ010000112">
    <property type="protein sequence ID" value="CAG1979066.1"/>
    <property type="molecule type" value="Genomic_DNA"/>
</dbReference>
<dbReference type="EMBL" id="CAAKMV010000196">
    <property type="protein sequence ID" value="VIO64479.1"/>
    <property type="molecule type" value="Genomic_DNA"/>
</dbReference>
<reference evidence="2" key="1">
    <citation type="submission" date="2019-04" db="EMBL/GenBank/DDBJ databases">
        <authorList>
            <person name="Melise S."/>
            <person name="Noan J."/>
            <person name="Okalmin O."/>
        </authorList>
    </citation>
    <scope>NUCLEOTIDE SEQUENCE</scope>
    <source>
        <strain evidence="2">FN9</strain>
    </source>
</reference>
<dbReference type="AlphaFoldDB" id="A0A4E9EMI6"/>
<name>A0A4E9EMI6_GIBZA</name>
<accession>A0A4E9EMI6</accession>
<protein>
    <submittedName>
        <fullName evidence="2">Uncharacterized protein</fullName>
    </submittedName>
</protein>
<dbReference type="Proteomes" id="UP000746612">
    <property type="component" value="Unassembled WGS sequence"/>
</dbReference>
<evidence type="ECO:0000313" key="1">
    <source>
        <dbReference type="EMBL" id="CAG1979066.1"/>
    </source>
</evidence>
<evidence type="ECO:0000313" key="2">
    <source>
        <dbReference type="EMBL" id="VIO64479.1"/>
    </source>
</evidence>
<proteinExistence type="predicted"/>
<reference evidence="1" key="2">
    <citation type="submission" date="2021-03" db="EMBL/GenBank/DDBJ databases">
        <authorList>
            <person name="Alouane T."/>
            <person name="Langin T."/>
            <person name="Bonhomme L."/>
        </authorList>
    </citation>
    <scope>NUCLEOTIDE SEQUENCE</scope>
    <source>
        <strain evidence="1">MDC_Fg202</strain>
    </source>
</reference>
<gene>
    <name evidence="2" type="ORF">FUG_LOCUS562624</name>
    <name evidence="1" type="ORF">MDCFG202_LOCUS185303</name>
</gene>
<organism evidence="2">
    <name type="scientific">Gibberella zeae</name>
    <name type="common">Wheat head blight fungus</name>
    <name type="synonym">Fusarium graminearum</name>
    <dbReference type="NCBI Taxonomy" id="5518"/>
    <lineage>
        <taxon>Eukaryota</taxon>
        <taxon>Fungi</taxon>
        <taxon>Dikarya</taxon>
        <taxon>Ascomycota</taxon>
        <taxon>Pezizomycotina</taxon>
        <taxon>Sordariomycetes</taxon>
        <taxon>Hypocreomycetidae</taxon>
        <taxon>Hypocreales</taxon>
        <taxon>Nectriaceae</taxon>
        <taxon>Fusarium</taxon>
    </lineage>
</organism>
<sequence>MAEEEWECVRSGWECGWGKARQNGLGKDGRYGTVQWEWQPTESSVAEWMDGWWEGQDRINACAGTGTGLKLADY</sequence>